<dbReference type="OrthoDB" id="581532at2"/>
<dbReference type="PATRIC" id="fig|1173027.3.peg.315"/>
<dbReference type="InterPro" id="IPR005302">
    <property type="entry name" value="MoCF_Sase_C"/>
</dbReference>
<dbReference type="eggNOG" id="COG3217">
    <property type="taxonomic scope" value="Bacteria"/>
</dbReference>
<dbReference type="KEGG" id="mic:Mic7113_0289"/>
<dbReference type="GO" id="GO:0030170">
    <property type="term" value="F:pyridoxal phosphate binding"/>
    <property type="evidence" value="ECO:0007669"/>
    <property type="project" value="InterPro"/>
</dbReference>
<dbReference type="InterPro" id="IPR005303">
    <property type="entry name" value="MOCOS_middle"/>
</dbReference>
<protein>
    <submittedName>
        <fullName evidence="2">Putative Fe-S protein</fullName>
    </submittedName>
</protein>
<reference evidence="2 3" key="1">
    <citation type="submission" date="2012-06" db="EMBL/GenBank/DDBJ databases">
        <title>Finished chromosome of genome of Microcoleus sp. PCC 7113.</title>
        <authorList>
            <consortium name="US DOE Joint Genome Institute"/>
            <person name="Gugger M."/>
            <person name="Coursin T."/>
            <person name="Rippka R."/>
            <person name="Tandeau De Marsac N."/>
            <person name="Huntemann M."/>
            <person name="Wei C.-L."/>
            <person name="Han J."/>
            <person name="Detter J.C."/>
            <person name="Han C."/>
            <person name="Tapia R."/>
            <person name="Chen A."/>
            <person name="Kyrpides N."/>
            <person name="Mavromatis K."/>
            <person name="Markowitz V."/>
            <person name="Szeto E."/>
            <person name="Ivanova N."/>
            <person name="Pagani I."/>
            <person name="Pati A."/>
            <person name="Goodwin L."/>
            <person name="Nordberg H.P."/>
            <person name="Cantor M.N."/>
            <person name="Hua S.X."/>
            <person name="Woyke T."/>
            <person name="Kerfeld C.A."/>
        </authorList>
    </citation>
    <scope>NUCLEOTIDE SEQUENCE [LARGE SCALE GENOMIC DNA]</scope>
    <source>
        <strain evidence="2 3">PCC 7113</strain>
    </source>
</reference>
<keyword evidence="3" id="KW-1185">Reference proteome</keyword>
<dbReference type="Proteomes" id="UP000010471">
    <property type="component" value="Chromosome"/>
</dbReference>
<evidence type="ECO:0000313" key="3">
    <source>
        <dbReference type="Proteomes" id="UP000010471"/>
    </source>
</evidence>
<sequence>MPDLAQILIYPIKSLDGVAVTQAKVLKSGALEHDREFAMVDEQGRFVNGKRNPKIHLLRSSFDLNARTVSLQIQDTESTQVFHLDEERTALEAWLSHYFGKTVQLQQNIFQGFPDDTNAPGPTVISTATIETVASWFSEISTNEMRRRLRTNVEIANVPPFWEDQLFGEADNIIQFQIGSIQFEGINPCQRCVVPTRNSLTGEAYTDFQKIFITKRQESLPSGVAASRFNHFYRLSVNTRIPESQADKILQVGNEVNIQDTVKA</sequence>
<dbReference type="Pfam" id="PF03476">
    <property type="entry name" value="MOSC_N"/>
    <property type="match status" value="1"/>
</dbReference>
<dbReference type="GO" id="GO:0030151">
    <property type="term" value="F:molybdenum ion binding"/>
    <property type="evidence" value="ECO:0007669"/>
    <property type="project" value="InterPro"/>
</dbReference>
<gene>
    <name evidence="2" type="ORF">Mic7113_0289</name>
</gene>
<evidence type="ECO:0000259" key="1">
    <source>
        <dbReference type="PROSITE" id="PS51340"/>
    </source>
</evidence>
<accession>K9W8Y6</accession>
<organism evidence="2 3">
    <name type="scientific">Allocoleopsis franciscana PCC 7113</name>
    <dbReference type="NCBI Taxonomy" id="1173027"/>
    <lineage>
        <taxon>Bacteria</taxon>
        <taxon>Bacillati</taxon>
        <taxon>Cyanobacteriota</taxon>
        <taxon>Cyanophyceae</taxon>
        <taxon>Coleofasciculales</taxon>
        <taxon>Coleofasciculaceae</taxon>
        <taxon>Allocoleopsis</taxon>
        <taxon>Allocoleopsis franciscana</taxon>
    </lineage>
</organism>
<dbReference type="HOGENOM" id="CLU_1080164_0_0_3"/>
<evidence type="ECO:0000313" key="2">
    <source>
        <dbReference type="EMBL" id="AFZ16219.1"/>
    </source>
</evidence>
<dbReference type="AlphaFoldDB" id="K9W8Y6"/>
<feature type="domain" description="MOSC" evidence="1">
    <location>
        <begin position="88"/>
        <end position="259"/>
    </location>
</feature>
<dbReference type="PROSITE" id="PS51340">
    <property type="entry name" value="MOSC"/>
    <property type="match status" value="1"/>
</dbReference>
<dbReference type="EMBL" id="CP003630">
    <property type="protein sequence ID" value="AFZ16219.1"/>
    <property type="molecule type" value="Genomic_DNA"/>
</dbReference>
<dbReference type="STRING" id="1173027.Mic7113_0289"/>
<proteinExistence type="predicted"/>
<name>K9W8Y6_9CYAN</name>
<dbReference type="RefSeq" id="WP_015180383.1">
    <property type="nucleotide sequence ID" value="NC_019738.1"/>
</dbReference>
<dbReference type="GO" id="GO:0003824">
    <property type="term" value="F:catalytic activity"/>
    <property type="evidence" value="ECO:0007669"/>
    <property type="project" value="InterPro"/>
</dbReference>
<dbReference type="SUPFAM" id="SSF141673">
    <property type="entry name" value="MOSC N-terminal domain-like"/>
    <property type="match status" value="1"/>
</dbReference>